<reference evidence="6 7" key="2">
    <citation type="journal article" date="2010" name="Nature">
        <title>Comparative genomics reveals mobile pathogenicity chromosomes in Fusarium.</title>
        <authorList>
            <person name="Ma L.J."/>
            <person name="van der Does H.C."/>
            <person name="Borkovich K.A."/>
            <person name="Coleman J.J."/>
            <person name="Daboussi M.J."/>
            <person name="Di Pietro A."/>
            <person name="Dufresne M."/>
            <person name="Freitag M."/>
            <person name="Grabherr M."/>
            <person name="Henrissat B."/>
            <person name="Houterman P.M."/>
            <person name="Kang S."/>
            <person name="Shim W.B."/>
            <person name="Woloshuk C."/>
            <person name="Xie X."/>
            <person name="Xu J.R."/>
            <person name="Antoniw J."/>
            <person name="Baker S.E."/>
            <person name="Bluhm B.H."/>
            <person name="Breakspear A."/>
            <person name="Brown D.W."/>
            <person name="Butchko R.A."/>
            <person name="Chapman S."/>
            <person name="Coulson R."/>
            <person name="Coutinho P.M."/>
            <person name="Danchin E.G."/>
            <person name="Diener A."/>
            <person name="Gale L.R."/>
            <person name="Gardiner D.M."/>
            <person name="Goff S."/>
            <person name="Hammond-Kosack K.E."/>
            <person name="Hilburn K."/>
            <person name="Hua-Van A."/>
            <person name="Jonkers W."/>
            <person name="Kazan K."/>
            <person name="Kodira C.D."/>
            <person name="Koehrsen M."/>
            <person name="Kumar L."/>
            <person name="Lee Y.H."/>
            <person name="Li L."/>
            <person name="Manners J.M."/>
            <person name="Miranda-Saavedra D."/>
            <person name="Mukherjee M."/>
            <person name="Park G."/>
            <person name="Park J."/>
            <person name="Park S.Y."/>
            <person name="Proctor R.H."/>
            <person name="Regev A."/>
            <person name="Ruiz-Roldan M.C."/>
            <person name="Sain D."/>
            <person name="Sakthikumar S."/>
            <person name="Sykes S."/>
            <person name="Schwartz D.C."/>
            <person name="Turgeon B.G."/>
            <person name="Wapinski I."/>
            <person name="Yoder O."/>
            <person name="Young S."/>
            <person name="Zeng Q."/>
            <person name="Zhou S."/>
            <person name="Galagan J."/>
            <person name="Cuomo C.A."/>
            <person name="Kistler H.C."/>
            <person name="Rep M."/>
        </authorList>
    </citation>
    <scope>GENOME REANNOTATION</scope>
    <source>
        <strain evidence="7">ATCC MYA-4620 / CBS 123657 / FGSC 9075 / NRRL 31084 / PH-1</strain>
        <strain evidence="6">PH-1 / ATCC MYA-4620 / FGSC 9075 / NRRL 31084</strain>
    </source>
</reference>
<accession>A0A098DNT5</accession>
<dbReference type="GO" id="GO:0006508">
    <property type="term" value="P:proteolysis"/>
    <property type="evidence" value="ECO:0007669"/>
    <property type="project" value="InterPro"/>
</dbReference>
<proteinExistence type="predicted"/>
<feature type="coiled-coil region" evidence="2">
    <location>
        <begin position="460"/>
        <end position="487"/>
    </location>
</feature>
<gene>
    <name evidence="6" type="primary">FG04586.1</name>
    <name evidence="5" type="ORF">FGRAMPH1_01T15643</name>
</gene>
<keyword evidence="2" id="KW-0175">Coiled coil</keyword>
<dbReference type="InterPro" id="IPR002110">
    <property type="entry name" value="Ankyrin_rpt"/>
</dbReference>
<dbReference type="PHI-base" id="PHI:5883"/>
<evidence type="ECO:0000313" key="5">
    <source>
        <dbReference type="EMBL" id="CEF79621.1"/>
    </source>
</evidence>
<dbReference type="InParanoid" id="A0A098DNT5"/>
<feature type="compositionally biased region" description="Basic and acidic residues" evidence="3">
    <location>
        <begin position="559"/>
        <end position="577"/>
    </location>
</feature>
<dbReference type="Pfam" id="PF00082">
    <property type="entry name" value="Peptidase_S8"/>
    <property type="match status" value="1"/>
</dbReference>
<feature type="domain" description="Peptidase S8/S53" evidence="4">
    <location>
        <begin position="1256"/>
        <end position="1505"/>
    </location>
</feature>
<dbReference type="PROSITE" id="PS50297">
    <property type="entry name" value="ANK_REP_REGION"/>
    <property type="match status" value="1"/>
</dbReference>
<evidence type="ECO:0000256" key="3">
    <source>
        <dbReference type="SAM" id="MobiDB-lite"/>
    </source>
</evidence>
<dbReference type="Gene3D" id="3.40.50.200">
    <property type="entry name" value="Peptidase S8/S53 domain"/>
    <property type="match status" value="1"/>
</dbReference>
<evidence type="ECO:0000256" key="1">
    <source>
        <dbReference type="PROSITE-ProRule" id="PRU00023"/>
    </source>
</evidence>
<dbReference type="EMBL" id="HG970333">
    <property type="protein sequence ID" value="CEF79621.1"/>
    <property type="molecule type" value="Genomic_DNA"/>
</dbReference>
<keyword evidence="7" id="KW-1185">Reference proteome</keyword>
<feature type="region of interest" description="Disordered" evidence="3">
    <location>
        <begin position="344"/>
        <end position="368"/>
    </location>
</feature>
<dbReference type="InterPro" id="IPR000209">
    <property type="entry name" value="Peptidase_S8/S53_dom"/>
</dbReference>
<dbReference type="Gene3D" id="1.25.40.20">
    <property type="entry name" value="Ankyrin repeat-containing domain"/>
    <property type="match status" value="1"/>
</dbReference>
<dbReference type="VEuPathDB" id="FungiDB:FGRAMPH1_01G15643"/>
<evidence type="ECO:0000259" key="4">
    <source>
        <dbReference type="Pfam" id="PF00082"/>
    </source>
</evidence>
<feature type="compositionally biased region" description="Polar residues" evidence="3">
    <location>
        <begin position="508"/>
        <end position="518"/>
    </location>
</feature>
<sequence>MDESQTHQTPIPDWGMDPPDYFDEDSIYNEEDPEDPSLRNTRKVALRPLAEVYREGAVRATFEGNPDEAFGLVNETSDYIMTVDRLVWIDGWYTTSGDGPNKTHENPMTLVVLNVKFFDKRPDDSRVIGGAVAELRFFSDHKKEDNPEIVAWGPFRHQERWNVSTGYVKVTTKSELRASAGFADQQLSGSLGRDKELSRTIVAFDEGYSTHLYPQNFKSTEGHRRPNGVQWCVRQNHLHQQGVESEMRFAALISRPEQMRPYHVSFRVQVHTGSKEIARNTVQRLSRRPVGDQINWRTEPNLDKMHRCFAEGVPIAESIDSDNLGQLVKDPNDSQNLDQEWLKPHSRPELSQAVQAQTRADPEEGSDTFEAQVAVDVPGIAEISMDLQQPESVAGDQSQQPKENRAPNYLTRITTTEQGSPITDDRRRTKQDTADVTCRPSSLDYSAGQQRLRDGEHDRLVSLEIRAAQAEARLAAQDQLILKLQQTVSTMEQALCTEPCSSMFTQSTTDTMDISSRPGSKKRTVPDVMGTTSRPGSGKRPLPGSLTRTPTGNATLSTKDLHQADFPKLANPKDAKENVSSSRVRSKLLERLKEPNKNDSFKRLIEEISNIIFDELKKEEKAIEGIKDFLKDEGVDDCLRWHLLFYAVNIDELGNARNESRLARLQLSQALITERPYLSFENPSVIHRAKELYQNDCCSKNLHQGYKVKHTPLHKAAESGNAEAIEVMISEGKKFYDDDRVGGRLGSLRAMKLRDCKQPSSESWTLVNMVRLTGKESGPTALNLAAEAEYGSSDTIIKLLEVSGIASGDDTFADAVEEGKLEIVEAFLSKNDTDLFRTVITEASLKSALTNLNNANHNEETPSDARDQIAELLISRIQDSLRLDDIAEDIIATGSKKVWEACPETMLSSELEQHLVHMAVKHQKLNFVQHFLEKYPTSVCELWGGSKHTGQHYPLWYNNHDKDGNRIQKPFGTVRQNIRNEIVTKMIHQIEEMEKLSDAFNNCEETVGQLCLDLSRFDSKGFRVSEFVDSMISQADNDLITYEQTLRYVEFPPLDMLPEEREIYKDDCPLQFQHTELFKILKWLREEKNVKTIIRLKASDRLVNCHDQRLMADGVKLFNVKVLDWKVLDLCLDIFDETCRENITDLCLYSSGNRAVISHWFSPTGFKSFKNLETVKIYLIKETCTTAHRNAVYRELINRIDPEDEHPSIYPQRICWYPKQKLADLSKIAERIDPQLGRWLLNLKTKYEGDMDFRRTKVAILDNGVLSISPKTSTMATSRRSSKSSEQFTWKANDKKNDNTHRSNLAYEAGNIDITSSLSSRIKGGRSFVEGRSSHSPWHLACHPHGTQMANIICAIDPLCDIYVARVAEDAFGITAKRVEKAIKWAIDKEVDIISMSFTIGEMGNIPELLNEASKKGIVMTCSTHDEGDKTQNAYPAGLKSDDRSLFVLVGCDEYGRPIRDIESDKFHYLIRGQRMAAGTIPFLKSKDTVDGSSVSTALAAGLCSLTLTCDRLQNRDIEYEAGWGKNSRYDRVNTVLKSMTSASNDKFILLNRFGRLNEENGIPSADRLLGKI</sequence>
<dbReference type="eggNOG" id="ENOG502T495">
    <property type="taxonomic scope" value="Eukaryota"/>
</dbReference>
<dbReference type="EnsemblFungi" id="CEF79621">
    <property type="protein sequence ID" value="CEF79621"/>
    <property type="gene ID" value="FGRRES_12224_16089_M"/>
</dbReference>
<reference evidence="5 7" key="3">
    <citation type="journal article" date="2015" name="BMC Genomics">
        <title>The completed genome sequence of the pathogenic ascomycete fungus Fusarium graminearum.</title>
        <authorList>
            <person name="King R."/>
            <person name="Urban M."/>
            <person name="Hammond-Kosack M.C."/>
            <person name="Hassani-Pak K."/>
            <person name="Hammond-Kosack K.E."/>
        </authorList>
    </citation>
    <scope>NUCLEOTIDE SEQUENCE [LARGE SCALE GENOMIC DNA]</scope>
    <source>
        <strain evidence="7">ATCC MYA-4620 / CBS 123657 / FGSC 9075 / NRRL 31084 / PH-1</strain>
        <strain evidence="5">PH-1</strain>
    </source>
</reference>
<dbReference type="Proteomes" id="UP000070720">
    <property type="component" value="Chromosome 2"/>
</dbReference>
<reference evidence="6 7" key="1">
    <citation type="journal article" date="2007" name="Science">
        <title>The Fusarium graminearum genome reveals a link between localized polymorphism and pathogen specialization.</title>
        <authorList>
            <person name="Cuomo C.A."/>
            <person name="Gueldener U."/>
            <person name="Xu J.-R."/>
            <person name="Trail F."/>
            <person name="Turgeon B.G."/>
            <person name="Di Pietro A."/>
            <person name="Walton J.D."/>
            <person name="Ma L.-J."/>
            <person name="Baker S.E."/>
            <person name="Rep M."/>
            <person name="Adam G."/>
            <person name="Antoniw J."/>
            <person name="Baldwin T."/>
            <person name="Calvo S.E."/>
            <person name="Chang Y.-L."/>
            <person name="DeCaprio D."/>
            <person name="Gale L.R."/>
            <person name="Gnerre S."/>
            <person name="Goswami R.S."/>
            <person name="Hammond-Kosack K."/>
            <person name="Harris L.J."/>
            <person name="Hilburn K."/>
            <person name="Kennell J.C."/>
            <person name="Kroken S."/>
            <person name="Magnuson J.K."/>
            <person name="Mannhaupt G."/>
            <person name="Mauceli E.W."/>
            <person name="Mewes H.-W."/>
            <person name="Mitterbauer R."/>
            <person name="Muehlbauer G."/>
            <person name="Muensterkoetter M."/>
            <person name="Nelson D."/>
            <person name="O'Donnell K."/>
            <person name="Ouellet T."/>
            <person name="Qi W."/>
            <person name="Quesneville H."/>
            <person name="Roncero M.I.G."/>
            <person name="Seong K.-Y."/>
            <person name="Tetko I.V."/>
            <person name="Urban M."/>
            <person name="Waalwijk C."/>
            <person name="Ward T.J."/>
            <person name="Yao J."/>
            <person name="Birren B.W."/>
            <person name="Kistler H.C."/>
        </authorList>
    </citation>
    <scope>NUCLEOTIDE SEQUENCE [LARGE SCALE GENOMIC DNA]</scope>
    <source>
        <strain evidence="7">ATCC MYA-4620 / CBS 123657 / FGSC 9075 / NRRL 31084 / PH-1</strain>
        <strain evidence="6">PH-1 / ATCC MYA-4620 / FGSC 9075 / NRRL 31084</strain>
    </source>
</reference>
<dbReference type="PROSITE" id="PS50088">
    <property type="entry name" value="ANK_REPEAT"/>
    <property type="match status" value="1"/>
</dbReference>
<accession>A0A0E0S7Z6</accession>
<evidence type="ECO:0000313" key="6">
    <source>
        <dbReference type="EnsemblFungi" id="CEF79621"/>
    </source>
</evidence>
<organism evidence="5 7">
    <name type="scientific">Gibberella zeae (strain ATCC MYA-4620 / CBS 123657 / FGSC 9075 / NRRL 31084 / PH-1)</name>
    <name type="common">Wheat head blight fungus</name>
    <name type="synonym">Fusarium graminearum</name>
    <dbReference type="NCBI Taxonomy" id="229533"/>
    <lineage>
        <taxon>Eukaryota</taxon>
        <taxon>Fungi</taxon>
        <taxon>Dikarya</taxon>
        <taxon>Ascomycota</taxon>
        <taxon>Pezizomycotina</taxon>
        <taxon>Sordariomycetes</taxon>
        <taxon>Hypocreomycetidae</taxon>
        <taxon>Hypocreales</taxon>
        <taxon>Nectriaceae</taxon>
        <taxon>Fusarium</taxon>
    </lineage>
</organism>
<protein>
    <submittedName>
        <fullName evidence="5">Chromosome 2, complete genome</fullName>
    </submittedName>
</protein>
<evidence type="ECO:0000256" key="2">
    <source>
        <dbReference type="SAM" id="Coils"/>
    </source>
</evidence>
<feature type="compositionally biased region" description="Acidic residues" evidence="3">
    <location>
        <begin position="20"/>
        <end position="35"/>
    </location>
</feature>
<feature type="repeat" description="ANK" evidence="1">
    <location>
        <begin position="708"/>
        <end position="740"/>
    </location>
</feature>
<feature type="region of interest" description="Disordered" evidence="3">
    <location>
        <begin position="1"/>
        <end position="38"/>
    </location>
</feature>
<feature type="region of interest" description="Disordered" evidence="3">
    <location>
        <begin position="508"/>
        <end position="583"/>
    </location>
</feature>
<dbReference type="GO" id="GO:0004252">
    <property type="term" value="F:serine-type endopeptidase activity"/>
    <property type="evidence" value="ECO:0007669"/>
    <property type="project" value="InterPro"/>
</dbReference>
<feature type="compositionally biased region" description="Polar residues" evidence="3">
    <location>
        <begin position="546"/>
        <end position="558"/>
    </location>
</feature>
<name>A0A098DNT5_GIBZE</name>
<dbReference type="SUPFAM" id="SSF48403">
    <property type="entry name" value="Ankyrin repeat"/>
    <property type="match status" value="1"/>
</dbReference>
<dbReference type="InterPro" id="IPR036770">
    <property type="entry name" value="Ankyrin_rpt-contain_sf"/>
</dbReference>
<dbReference type="SUPFAM" id="SSF52743">
    <property type="entry name" value="Subtilisin-like"/>
    <property type="match status" value="1"/>
</dbReference>
<dbReference type="SMART" id="SM00248">
    <property type="entry name" value="ANK"/>
    <property type="match status" value="3"/>
</dbReference>
<keyword evidence="1" id="KW-0040">ANK repeat</keyword>
<evidence type="ECO:0000313" key="7">
    <source>
        <dbReference type="Proteomes" id="UP000070720"/>
    </source>
</evidence>
<dbReference type="InterPro" id="IPR036852">
    <property type="entry name" value="Peptidase_S8/S53_dom_sf"/>
</dbReference>
<reference evidence="6" key="4">
    <citation type="submission" date="2017-01" db="UniProtKB">
        <authorList>
            <consortium name="EnsemblFungi"/>
        </authorList>
    </citation>
    <scope>IDENTIFICATION</scope>
    <source>
        <strain evidence="6">PH-1 / ATCC MYA-4620 / FGSC 9075 / NRRL 31084</strain>
    </source>
</reference>